<keyword evidence="3" id="KW-1185">Reference proteome</keyword>
<gene>
    <name evidence="2" type="ORF">JMA_37650</name>
</gene>
<accession>A0A0B5AWX7</accession>
<protein>
    <submittedName>
        <fullName evidence="2">Uncharacterized protein</fullName>
    </submittedName>
</protein>
<dbReference type="EMBL" id="CP009417">
    <property type="protein sequence ID" value="AJD93083.1"/>
    <property type="molecule type" value="Genomic_DNA"/>
</dbReference>
<name>A0A0B5AWX7_9BACL</name>
<sequence length="204" mass="23526">MIKSLVGLIAVLVSYVKAEFLQKLPHTTIVKYMHIIFGSFFFATLVFLAYFLLTAEPNGEYIETEKIISSDVHTVYVGDTFPLYNSKNESPILSHVYLGSPETKNGVIQLVIGRKGSQDPTQNMYVTVTPQEPIQPLERVQLNKREYASITFLEKKENAVVVRIDTILKELKYEPYDTESNREIKEFEQDLKRFDTKLKSFFNQ</sequence>
<keyword evidence="1" id="KW-0812">Transmembrane</keyword>
<keyword evidence="2" id="KW-0614">Plasmid</keyword>
<keyword evidence="1" id="KW-0472">Membrane</keyword>
<dbReference type="Proteomes" id="UP000031449">
    <property type="component" value="Plasmid unnamed"/>
</dbReference>
<feature type="transmembrane region" description="Helical" evidence="1">
    <location>
        <begin position="34"/>
        <end position="53"/>
    </location>
</feature>
<evidence type="ECO:0000313" key="3">
    <source>
        <dbReference type="Proteomes" id="UP000031449"/>
    </source>
</evidence>
<dbReference type="BioCyc" id="JESP1508404:G14D9-13049-MONOMER"/>
<evidence type="ECO:0000313" key="2">
    <source>
        <dbReference type="EMBL" id="AJD93083.1"/>
    </source>
</evidence>
<reference evidence="2 3" key="1">
    <citation type="submission" date="2014-08" db="EMBL/GenBank/DDBJ databases">
        <title>Complete genome of a marine bacteria Jeotgalibacillus malaysiensis.</title>
        <authorList>
            <person name="Yaakop A.S."/>
            <person name="Chan K.-G."/>
            <person name="Goh K.M."/>
        </authorList>
    </citation>
    <scope>NUCLEOTIDE SEQUENCE [LARGE SCALE GENOMIC DNA]</scope>
    <source>
        <strain evidence="2 3">D5</strain>
        <plasmid evidence="3">Plasmid</plasmid>
    </source>
</reference>
<organism evidence="2 3">
    <name type="scientific">Jeotgalibacillus malaysiensis</name>
    <dbReference type="NCBI Taxonomy" id="1508404"/>
    <lineage>
        <taxon>Bacteria</taxon>
        <taxon>Bacillati</taxon>
        <taxon>Bacillota</taxon>
        <taxon>Bacilli</taxon>
        <taxon>Bacillales</taxon>
        <taxon>Caryophanaceae</taxon>
        <taxon>Jeotgalibacillus</taxon>
    </lineage>
</organism>
<proteinExistence type="predicted"/>
<keyword evidence="1" id="KW-1133">Transmembrane helix</keyword>
<geneLocation type="plasmid" evidence="3"/>
<dbReference type="HOGENOM" id="CLU_1341761_0_0_9"/>
<evidence type="ECO:0000256" key="1">
    <source>
        <dbReference type="SAM" id="Phobius"/>
    </source>
</evidence>
<dbReference type="KEGG" id="jeo:JMA_37650"/>
<dbReference type="AlphaFoldDB" id="A0A0B5AWX7"/>